<feature type="domain" description="Conserved oligomeric complex COG6 N-terminal" evidence="10">
    <location>
        <begin position="57"/>
        <end position="161"/>
    </location>
</feature>
<comment type="similarity">
    <text evidence="2 9">Belongs to the COG6 family.</text>
</comment>
<evidence type="ECO:0000256" key="8">
    <source>
        <dbReference type="ARBA" id="ARBA00031348"/>
    </source>
</evidence>
<dbReference type="InterPro" id="IPR048368">
    <property type="entry name" value="COG6_N"/>
</dbReference>
<protein>
    <recommendedName>
        <fullName evidence="3 9">Conserved oligomeric Golgi complex subunit 6</fullName>
        <shortName evidence="9">COG complex subunit 6</shortName>
    </recommendedName>
    <alternativeName>
        <fullName evidence="8 9">Component of oligomeric Golgi complex 6</fullName>
    </alternativeName>
</protein>
<dbReference type="InterPro" id="IPR048369">
    <property type="entry name" value="COG6_C"/>
</dbReference>
<dbReference type="GO" id="GO:0006891">
    <property type="term" value="P:intra-Golgi vesicle-mediated transport"/>
    <property type="evidence" value="ECO:0007669"/>
    <property type="project" value="UniProtKB-UniRule"/>
</dbReference>
<evidence type="ECO:0000256" key="2">
    <source>
        <dbReference type="ARBA" id="ARBA00011023"/>
    </source>
</evidence>
<dbReference type="Proteomes" id="UP001160483">
    <property type="component" value="Unassembled WGS sequence"/>
</dbReference>
<dbReference type="GO" id="GO:0017119">
    <property type="term" value="C:Golgi transport complex"/>
    <property type="evidence" value="ECO:0007669"/>
    <property type="project" value="UniProtKB-UniRule"/>
</dbReference>
<comment type="subcellular location">
    <subcellularLocation>
        <location evidence="1 9">Golgi apparatus membrane</location>
        <topology evidence="1 9">Peripheral membrane protein</topology>
    </subcellularLocation>
</comment>
<evidence type="ECO:0000313" key="12">
    <source>
        <dbReference type="EMBL" id="CAH0474894.1"/>
    </source>
</evidence>
<dbReference type="Pfam" id="PF06419">
    <property type="entry name" value="COG6_N"/>
    <property type="match status" value="1"/>
</dbReference>
<dbReference type="Pfam" id="PF20653">
    <property type="entry name" value="COG6_C"/>
    <property type="match status" value="2"/>
</dbReference>
<keyword evidence="5 9" id="KW-0653">Protein transport</keyword>
<dbReference type="AlphaFoldDB" id="A0AAU9KRT2"/>
<dbReference type="GO" id="GO:0015031">
    <property type="term" value="P:protein transport"/>
    <property type="evidence" value="ECO:0007669"/>
    <property type="project" value="UniProtKB-KW"/>
</dbReference>
<keyword evidence="6 9" id="KW-0333">Golgi apparatus</keyword>
<feature type="domain" description="Conserved Oligomeric Golgi complex subunit 6 C-terminal" evidence="11">
    <location>
        <begin position="197"/>
        <end position="401"/>
    </location>
</feature>
<evidence type="ECO:0000259" key="11">
    <source>
        <dbReference type="Pfam" id="PF20653"/>
    </source>
</evidence>
<comment type="subunit">
    <text evidence="9">Component of the conserved oligomeric Golgi complex.</text>
</comment>
<evidence type="ECO:0000256" key="4">
    <source>
        <dbReference type="ARBA" id="ARBA00022448"/>
    </source>
</evidence>
<dbReference type="EMBL" id="CAKKTJ010000114">
    <property type="protein sequence ID" value="CAH0474894.1"/>
    <property type="molecule type" value="Genomic_DNA"/>
</dbReference>
<evidence type="ECO:0000256" key="9">
    <source>
        <dbReference type="RuleBase" id="RU365075"/>
    </source>
</evidence>
<dbReference type="PANTHER" id="PTHR21506">
    <property type="entry name" value="COMPONENT OF OLIGOMERIC GOLGI COMPLEX 6"/>
    <property type="match status" value="1"/>
</dbReference>
<feature type="domain" description="Conserved Oligomeric Golgi complex subunit 6 C-terminal" evidence="11">
    <location>
        <begin position="403"/>
        <end position="656"/>
    </location>
</feature>
<evidence type="ECO:0000256" key="3">
    <source>
        <dbReference type="ARBA" id="ARBA00020973"/>
    </source>
</evidence>
<evidence type="ECO:0000256" key="1">
    <source>
        <dbReference type="ARBA" id="ARBA00004395"/>
    </source>
</evidence>
<sequence>MTTSAPGALHARVHKLLGSQAELEETKTILQTLVKDVSNSSTSLVQLETSASSGMPTLATLRRNLRSNLETQQLALAQKALVNLEHILEQVLNLTTQVDVLDYKCEQVYKFLETTKTETQQAQTEAAALATTRDTMQEQWKETKAFLDRYQLTEEEVHMLYAEHLVDEEMETFFSTLERVQQIKEDCKELAAIKDVTCGFELLKTAEKHLEAGFERLYRWTNKKCAEVDEDPSSMLHRAITLLNDREEFYNNCKESLTSSRRLLIVRRFIMALTVGGPNGIPRPIELHAHDPERYCGDMLAWIHQAIATENEFFRVLFNDDVDFSPSAATDLLQTSEASRRNMLDGCLLQIDKPQGHIDGVIEEICTSMVGHAIDGVSRPLQVRVEQTLSSPHGIVTAYKLCCREAAHEAFCHQLQQLVDAVAASSQDYTVSLAATHVTLDVSHRLVALLEVFQTSLLAEREKEADLAPVFDGVLSAVELMSAQRGSCLHTPLTRFPEATKWCTKMGHDLERWLRDLSELQASCVMDQCHVAALLQCIQDFQQRHASIAMDSGTSPANAPGLDGETITRAMADFCTSLTTLIFPQLDSLAQPALSDKARALSSATLAGTYAFIYEFVYDVRNGYIPSHEPISLSASGERNRRVVLEHTPEEIRTVLEIDGELGEKVRRSFLVVSFAII</sequence>
<gene>
    <name evidence="12" type="ORF">PBS003_LOCUS1732</name>
</gene>
<dbReference type="GO" id="GO:0000139">
    <property type="term" value="C:Golgi membrane"/>
    <property type="evidence" value="ECO:0007669"/>
    <property type="project" value="UniProtKB-SubCell"/>
</dbReference>
<dbReference type="SMART" id="SM01087">
    <property type="entry name" value="COG6"/>
    <property type="match status" value="1"/>
</dbReference>
<accession>A0AAU9KRT2</accession>
<name>A0AAU9KRT2_9STRA</name>
<organism evidence="12 13">
    <name type="scientific">Peronospora belbahrii</name>
    <dbReference type="NCBI Taxonomy" id="622444"/>
    <lineage>
        <taxon>Eukaryota</taxon>
        <taxon>Sar</taxon>
        <taxon>Stramenopiles</taxon>
        <taxon>Oomycota</taxon>
        <taxon>Peronosporomycetes</taxon>
        <taxon>Peronosporales</taxon>
        <taxon>Peronosporaceae</taxon>
        <taxon>Peronospora</taxon>
    </lineage>
</organism>
<comment type="caution">
    <text evidence="12">The sequence shown here is derived from an EMBL/GenBank/DDBJ whole genome shotgun (WGS) entry which is preliminary data.</text>
</comment>
<comment type="function">
    <text evidence="9">Required for normal Golgi function.</text>
</comment>
<keyword evidence="7 9" id="KW-0472">Membrane</keyword>
<reference evidence="12" key="1">
    <citation type="submission" date="2021-11" db="EMBL/GenBank/DDBJ databases">
        <authorList>
            <person name="Islam A."/>
            <person name="Islam S."/>
            <person name="Flora M.S."/>
            <person name="Rahman M."/>
            <person name="Ziaur R.M."/>
            <person name="Epstein J.H."/>
            <person name="Hassan M."/>
            <person name="Klassen M."/>
            <person name="Woodard K."/>
            <person name="Webb A."/>
            <person name="Webby R.J."/>
            <person name="El Zowalaty M.E."/>
        </authorList>
    </citation>
    <scope>NUCLEOTIDE SEQUENCE</scope>
    <source>
        <strain evidence="12">Pbs3</strain>
    </source>
</reference>
<evidence type="ECO:0000313" key="13">
    <source>
        <dbReference type="Proteomes" id="UP001160483"/>
    </source>
</evidence>
<proteinExistence type="inferred from homology"/>
<evidence type="ECO:0000256" key="7">
    <source>
        <dbReference type="ARBA" id="ARBA00023136"/>
    </source>
</evidence>
<dbReference type="PANTHER" id="PTHR21506:SF0">
    <property type="entry name" value="CONSERVED OLIGOMERIC GOLGI COMPLEX SUBUNIT 6"/>
    <property type="match status" value="1"/>
</dbReference>
<dbReference type="InterPro" id="IPR010490">
    <property type="entry name" value="COG6"/>
</dbReference>
<evidence type="ECO:0000259" key="10">
    <source>
        <dbReference type="Pfam" id="PF06419"/>
    </source>
</evidence>
<evidence type="ECO:0000256" key="5">
    <source>
        <dbReference type="ARBA" id="ARBA00022927"/>
    </source>
</evidence>
<evidence type="ECO:0000256" key="6">
    <source>
        <dbReference type="ARBA" id="ARBA00023034"/>
    </source>
</evidence>
<keyword evidence="4 9" id="KW-0813">Transport</keyword>